<feature type="compositionally biased region" description="Pro residues" evidence="1">
    <location>
        <begin position="262"/>
        <end position="271"/>
    </location>
</feature>
<feature type="compositionally biased region" description="Polar residues" evidence="1">
    <location>
        <begin position="252"/>
        <end position="261"/>
    </location>
</feature>
<gene>
    <name evidence="3" type="ORF">PLOB_00027935</name>
</gene>
<feature type="compositionally biased region" description="Basic and acidic residues" evidence="1">
    <location>
        <begin position="333"/>
        <end position="354"/>
    </location>
</feature>
<dbReference type="Proteomes" id="UP001159405">
    <property type="component" value="Unassembled WGS sequence"/>
</dbReference>
<accession>A0ABN8NSH0</accession>
<feature type="region of interest" description="Disordered" evidence="1">
    <location>
        <begin position="239"/>
        <end position="354"/>
    </location>
</feature>
<evidence type="ECO:0000256" key="2">
    <source>
        <dbReference type="SAM" id="SignalP"/>
    </source>
</evidence>
<organism evidence="3 4">
    <name type="scientific">Porites lobata</name>
    <dbReference type="NCBI Taxonomy" id="104759"/>
    <lineage>
        <taxon>Eukaryota</taxon>
        <taxon>Metazoa</taxon>
        <taxon>Cnidaria</taxon>
        <taxon>Anthozoa</taxon>
        <taxon>Hexacorallia</taxon>
        <taxon>Scleractinia</taxon>
        <taxon>Fungiina</taxon>
        <taxon>Poritidae</taxon>
        <taxon>Porites</taxon>
    </lineage>
</organism>
<evidence type="ECO:0000256" key="1">
    <source>
        <dbReference type="SAM" id="MobiDB-lite"/>
    </source>
</evidence>
<feature type="region of interest" description="Disordered" evidence="1">
    <location>
        <begin position="26"/>
        <end position="60"/>
    </location>
</feature>
<feature type="compositionally biased region" description="Basic and acidic residues" evidence="1">
    <location>
        <begin position="26"/>
        <end position="43"/>
    </location>
</feature>
<feature type="signal peptide" evidence="2">
    <location>
        <begin position="1"/>
        <end position="21"/>
    </location>
</feature>
<comment type="caution">
    <text evidence="3">The sequence shown here is derived from an EMBL/GenBank/DDBJ whole genome shotgun (WGS) entry which is preliminary data.</text>
</comment>
<feature type="compositionally biased region" description="Basic and acidic residues" evidence="1">
    <location>
        <begin position="295"/>
        <end position="318"/>
    </location>
</feature>
<dbReference type="EMBL" id="CALNXK010000034">
    <property type="protein sequence ID" value="CAH3120474.1"/>
    <property type="molecule type" value="Genomic_DNA"/>
</dbReference>
<reference evidence="3 4" key="1">
    <citation type="submission" date="2022-05" db="EMBL/GenBank/DDBJ databases">
        <authorList>
            <consortium name="Genoscope - CEA"/>
            <person name="William W."/>
        </authorList>
    </citation>
    <scope>NUCLEOTIDE SEQUENCE [LARGE SCALE GENOMIC DNA]</scope>
</reference>
<evidence type="ECO:0000313" key="3">
    <source>
        <dbReference type="EMBL" id="CAH3120474.1"/>
    </source>
</evidence>
<feature type="compositionally biased region" description="Acidic residues" evidence="1">
    <location>
        <begin position="384"/>
        <end position="394"/>
    </location>
</feature>
<feature type="chain" id="PRO_5046336944" evidence="2">
    <location>
        <begin position="22"/>
        <end position="434"/>
    </location>
</feature>
<evidence type="ECO:0000313" key="4">
    <source>
        <dbReference type="Proteomes" id="UP001159405"/>
    </source>
</evidence>
<proteinExistence type="predicted"/>
<feature type="region of interest" description="Disordered" evidence="1">
    <location>
        <begin position="373"/>
        <end position="397"/>
    </location>
</feature>
<feature type="region of interest" description="Disordered" evidence="1">
    <location>
        <begin position="76"/>
        <end position="106"/>
    </location>
</feature>
<keyword evidence="2" id="KW-0732">Signal</keyword>
<protein>
    <submittedName>
        <fullName evidence="3">Uncharacterized protein</fullName>
    </submittedName>
</protein>
<sequence length="434" mass="48165">MLGSSMSTVILCLLIASYISAENERTDSLEHEQKKNGTQEKRQNINKPPCPSNFMMSDAPSAPLDPGLSFNMVPGNAQLPTAPPQTASVLSAPYQDNAPTPTPTKAKILLHNDHPEEPTKSSGSQPNRDQLYHIKGYRFQSLGCWKDTWDRAIPLMEHKHPLLYEDDYKTRTNALMKCAEVALDNNFTIFSVQNGGQCFSGKDAEQSYMEYGVSKSCKADGEGGPWGNEVYKFQSNTSGPVKSLQIDEGTSKESIAQTTPQPIKPTMPPTSRPSTGLSTDEVVANETESATPWEQHPEKESIESEGRRPDTKPFKDGEEAFENESESSKNWAKHSEKESIEEEGRRPDMKPFKDEVEKDAVVAENRADRIALLSEASDGKENDISEEVSDDDSIDAASKEVPYQSEVLNASPLKPRPRLVTPFRGRCPVCREYF</sequence>
<name>A0ABN8NSH0_9CNID</name>
<keyword evidence="4" id="KW-1185">Reference proteome</keyword>